<evidence type="ECO:0000313" key="3">
    <source>
        <dbReference type="Proteomes" id="UP001432000"/>
    </source>
</evidence>
<gene>
    <name evidence="2" type="ORF">WDS16_11820</name>
</gene>
<keyword evidence="1" id="KW-0472">Membrane</keyword>
<keyword evidence="1" id="KW-0812">Transmembrane</keyword>
<organism evidence="2 3">
    <name type="scientific">Rhodococcus sovatensis</name>
    <dbReference type="NCBI Taxonomy" id="1805840"/>
    <lineage>
        <taxon>Bacteria</taxon>
        <taxon>Bacillati</taxon>
        <taxon>Actinomycetota</taxon>
        <taxon>Actinomycetes</taxon>
        <taxon>Mycobacteriales</taxon>
        <taxon>Nocardiaceae</taxon>
        <taxon>Rhodococcus</taxon>
    </lineage>
</organism>
<dbReference type="Proteomes" id="UP001432000">
    <property type="component" value="Chromosome"/>
</dbReference>
<feature type="transmembrane region" description="Helical" evidence="1">
    <location>
        <begin position="153"/>
        <end position="173"/>
    </location>
</feature>
<keyword evidence="1" id="KW-1133">Transmembrane helix</keyword>
<protein>
    <recommendedName>
        <fullName evidence="4">Integral membrane protein</fullName>
    </recommendedName>
</protein>
<feature type="transmembrane region" description="Helical" evidence="1">
    <location>
        <begin position="51"/>
        <end position="73"/>
    </location>
</feature>
<keyword evidence="3" id="KW-1185">Reference proteome</keyword>
<feature type="transmembrane region" description="Helical" evidence="1">
    <location>
        <begin position="12"/>
        <end position="31"/>
    </location>
</feature>
<feature type="transmembrane region" description="Helical" evidence="1">
    <location>
        <begin position="179"/>
        <end position="199"/>
    </location>
</feature>
<feature type="transmembrane region" description="Helical" evidence="1">
    <location>
        <begin position="120"/>
        <end position="141"/>
    </location>
</feature>
<sequence length="284" mass="31305">MDHEIIAHGRLPLLCFLLGFLGGFLLIRLSVRMIRAQVKWWPGNITPGGQHIHHVVFGIVLMLVSGISIIAVFEDGTQETGAMLAALFGIGSALVLDEFALIFYLKDVYWSEQGRTSVDAVFVAVAGTGLLLLGFHPLELLNVTEIRRDPDPLMRFALVTLAFGHLGLCAVVLFKGKIWSGLIGLFFAPILVVGAVRLSRPGAPWARWRYTLRPKKMERALRRERTIRRPAIRAKIYIQDLVAGKPNLDHVLAATEDELDRTVHAAPAPAVPSPMTDAISRPAE</sequence>
<dbReference type="EMBL" id="CP147846">
    <property type="protein sequence ID" value="WXG71661.1"/>
    <property type="molecule type" value="Genomic_DNA"/>
</dbReference>
<evidence type="ECO:0008006" key="4">
    <source>
        <dbReference type="Google" id="ProtNLM"/>
    </source>
</evidence>
<evidence type="ECO:0000256" key="1">
    <source>
        <dbReference type="SAM" id="Phobius"/>
    </source>
</evidence>
<proteinExistence type="predicted"/>
<name>A0ABZ2PYQ8_9NOCA</name>
<feature type="transmembrane region" description="Helical" evidence="1">
    <location>
        <begin position="85"/>
        <end position="105"/>
    </location>
</feature>
<dbReference type="RefSeq" id="WP_338893372.1">
    <property type="nucleotide sequence ID" value="NZ_CP147846.1"/>
</dbReference>
<accession>A0ABZ2PYQ8</accession>
<evidence type="ECO:0000313" key="2">
    <source>
        <dbReference type="EMBL" id="WXG71661.1"/>
    </source>
</evidence>
<reference evidence="2 3" key="1">
    <citation type="submission" date="2024-03" db="EMBL/GenBank/DDBJ databases">
        <title>Natural products discovery in diverse microorganisms through a two-stage MS feature dereplication strategy.</title>
        <authorList>
            <person name="Zhang R."/>
        </authorList>
    </citation>
    <scope>NUCLEOTIDE SEQUENCE [LARGE SCALE GENOMIC DNA]</scope>
    <source>
        <strain evidence="2 3">18930</strain>
    </source>
</reference>